<dbReference type="RefSeq" id="WP_035375923.1">
    <property type="nucleotide sequence ID" value="NZ_LR215048.1"/>
</dbReference>
<dbReference type="OrthoDB" id="9810131at2"/>
<evidence type="ECO:0000313" key="2">
    <source>
        <dbReference type="EMBL" id="VEU80904.1"/>
    </source>
</evidence>
<proteinExistence type="predicted"/>
<dbReference type="SUPFAM" id="SSF82057">
    <property type="entry name" value="Prokaryotic SH3-related domain"/>
    <property type="match status" value="1"/>
</dbReference>
<dbReference type="Gene3D" id="2.30.30.40">
    <property type="entry name" value="SH3 Domains"/>
    <property type="match status" value="1"/>
</dbReference>
<dbReference type="STRING" id="1278311.GCA_000428705_00283"/>
<dbReference type="PANTHER" id="PTHR30305">
    <property type="entry name" value="PROTEIN YJDM-RELATED"/>
    <property type="match status" value="1"/>
</dbReference>
<dbReference type="NCBIfam" id="TIGR00686">
    <property type="entry name" value="phnA"/>
    <property type="match status" value="1"/>
</dbReference>
<name>A0A449BEM2_HAPAX</name>
<dbReference type="PANTHER" id="PTHR30305:SF3">
    <property type="entry name" value="PROTEIN YJDM"/>
    <property type="match status" value="1"/>
</dbReference>
<dbReference type="AlphaFoldDB" id="A0A449BEM2"/>
<reference evidence="2 3" key="1">
    <citation type="submission" date="2019-01" db="EMBL/GenBank/DDBJ databases">
        <authorList>
            <consortium name="Pathogen Informatics"/>
        </authorList>
    </citation>
    <scope>NUCLEOTIDE SEQUENCE [LARGE SCALE GENOMIC DNA]</scope>
    <source>
        <strain evidence="2 3">NCTC10138</strain>
    </source>
</reference>
<dbReference type="Pfam" id="PF03831">
    <property type="entry name" value="YjdM"/>
    <property type="match status" value="1"/>
</dbReference>
<keyword evidence="3" id="KW-1185">Reference proteome</keyword>
<evidence type="ECO:0000313" key="3">
    <source>
        <dbReference type="Proteomes" id="UP000289841"/>
    </source>
</evidence>
<dbReference type="Gene3D" id="2.20.25.10">
    <property type="match status" value="1"/>
</dbReference>
<organism evidence="2 3">
    <name type="scientific">Haploplasma axanthum</name>
    <name type="common">Acholeplasma axanthum</name>
    <dbReference type="NCBI Taxonomy" id="29552"/>
    <lineage>
        <taxon>Bacteria</taxon>
        <taxon>Bacillati</taxon>
        <taxon>Mycoplasmatota</taxon>
        <taxon>Mollicutes</taxon>
        <taxon>Acholeplasmatales</taxon>
        <taxon>Acholeplasmataceae</taxon>
        <taxon>Haploplasma</taxon>
    </lineage>
</organism>
<accession>A0A449BEM2</accession>
<gene>
    <name evidence="2" type="ORF">NCTC10138_01292</name>
</gene>
<dbReference type="Proteomes" id="UP000289841">
    <property type="component" value="Chromosome"/>
</dbReference>
<sequence length="103" mass="11465">MDCPSCGFEYTYEEDNMIVCSACQYKWEKESDVKSVLDANGNKLYDGDSVIIIKDLKVKGSSDSLKQGTKVNSIRIVDGDHNIDCRIPGFGNMSLKSEFVKKA</sequence>
<dbReference type="EMBL" id="LR215048">
    <property type="protein sequence ID" value="VEU80904.1"/>
    <property type="molecule type" value="Genomic_DNA"/>
</dbReference>
<evidence type="ECO:0000259" key="1">
    <source>
        <dbReference type="Pfam" id="PF03831"/>
    </source>
</evidence>
<dbReference type="KEGG" id="aaxa:NCTC10138_01292"/>
<dbReference type="InterPro" id="IPR013988">
    <property type="entry name" value="YjdM_C"/>
</dbReference>
<dbReference type="InterPro" id="IPR004624">
    <property type="entry name" value="YjdM"/>
</dbReference>
<protein>
    <submittedName>
        <fullName evidence="2">Putative alkylphosphonate utilization operon protein PhnA</fullName>
    </submittedName>
</protein>
<dbReference type="SUPFAM" id="SSF57783">
    <property type="entry name" value="Zinc beta-ribbon"/>
    <property type="match status" value="1"/>
</dbReference>
<feature type="domain" description="Protein YjdM C-terminal" evidence="1">
    <location>
        <begin position="36"/>
        <end position="103"/>
    </location>
</feature>